<dbReference type="InterPro" id="IPR001789">
    <property type="entry name" value="Sig_transdc_resp-reg_receiver"/>
</dbReference>
<organism evidence="3 4">
    <name type="scientific">Kibdelosporangium lantanae</name>
    <dbReference type="NCBI Taxonomy" id="1497396"/>
    <lineage>
        <taxon>Bacteria</taxon>
        <taxon>Bacillati</taxon>
        <taxon>Actinomycetota</taxon>
        <taxon>Actinomycetes</taxon>
        <taxon>Pseudonocardiales</taxon>
        <taxon>Pseudonocardiaceae</taxon>
        <taxon>Kibdelosporangium</taxon>
    </lineage>
</organism>
<dbReference type="Proteomes" id="UP001597045">
    <property type="component" value="Unassembled WGS sequence"/>
</dbReference>
<dbReference type="PROSITE" id="PS50110">
    <property type="entry name" value="RESPONSE_REGULATORY"/>
    <property type="match status" value="1"/>
</dbReference>
<evidence type="ECO:0000313" key="3">
    <source>
        <dbReference type="EMBL" id="MFD1049711.1"/>
    </source>
</evidence>
<comment type="caution">
    <text evidence="3">The sequence shown here is derived from an EMBL/GenBank/DDBJ whole genome shotgun (WGS) entry which is preliminary data.</text>
</comment>
<dbReference type="Gene3D" id="3.40.50.2300">
    <property type="match status" value="1"/>
</dbReference>
<gene>
    <name evidence="3" type="ORF">ACFQ1S_31370</name>
</gene>
<dbReference type="Pfam" id="PF00072">
    <property type="entry name" value="Response_reg"/>
    <property type="match status" value="1"/>
</dbReference>
<keyword evidence="4" id="KW-1185">Reference proteome</keyword>
<reference evidence="4" key="1">
    <citation type="journal article" date="2019" name="Int. J. Syst. Evol. Microbiol.">
        <title>The Global Catalogue of Microorganisms (GCM) 10K type strain sequencing project: providing services to taxonomists for standard genome sequencing and annotation.</title>
        <authorList>
            <consortium name="The Broad Institute Genomics Platform"/>
            <consortium name="The Broad Institute Genome Sequencing Center for Infectious Disease"/>
            <person name="Wu L."/>
            <person name="Ma J."/>
        </authorList>
    </citation>
    <scope>NUCLEOTIDE SEQUENCE [LARGE SCALE GENOMIC DNA]</scope>
    <source>
        <strain evidence="4">JCM 31486</strain>
    </source>
</reference>
<dbReference type="EMBL" id="JBHTIS010002354">
    <property type="protein sequence ID" value="MFD1049711.1"/>
    <property type="molecule type" value="Genomic_DNA"/>
</dbReference>
<dbReference type="SUPFAM" id="SSF52172">
    <property type="entry name" value="CheY-like"/>
    <property type="match status" value="1"/>
</dbReference>
<feature type="non-terminal residue" evidence="3">
    <location>
        <position position="107"/>
    </location>
</feature>
<evidence type="ECO:0000256" key="1">
    <source>
        <dbReference type="PROSITE-ProRule" id="PRU00169"/>
    </source>
</evidence>
<evidence type="ECO:0000259" key="2">
    <source>
        <dbReference type="PROSITE" id="PS50110"/>
    </source>
</evidence>
<name>A0ABW3MGR3_9PSEU</name>
<protein>
    <submittedName>
        <fullName evidence="3">Response regulator</fullName>
    </submittedName>
</protein>
<accession>A0ABW3MGR3</accession>
<feature type="domain" description="Response regulatory" evidence="2">
    <location>
        <begin position="1"/>
        <end position="107"/>
    </location>
</feature>
<sequence>MPIMRDALCGFVRDETNMEVVGSTDSGTQALAMIHATHPNVVVTGMDLVNLSGLHMILRLRRENLKEAPHVIAFTLGVDDQALTQIIHAGVSGVLAEDATQREVVAA</sequence>
<proteinExistence type="predicted"/>
<evidence type="ECO:0000313" key="4">
    <source>
        <dbReference type="Proteomes" id="UP001597045"/>
    </source>
</evidence>
<comment type="caution">
    <text evidence="1">Lacks conserved residue(s) required for the propagation of feature annotation.</text>
</comment>
<dbReference type="InterPro" id="IPR011006">
    <property type="entry name" value="CheY-like_superfamily"/>
</dbReference>